<keyword evidence="2" id="KW-0040">ANK repeat</keyword>
<sequence>MELEESSCLTSDYATELQSSQQSKKGISPFGSSINLVRESSHRINFQPRNCIRNEDLGKIHKAASIGNVAKVLQVLLLGKSGLNDRDKMNRTELHVACANGRSAVVTLLLERKCLLSLCDNEKRTALMKAIECQEEECATLLLEHGADPNVMDVCGNTAVHYAVFCQNVSLAAKLLSYDADIEARHKDDLTPLLLAISERKQQMVEFLVKKEADIHAVDKMKRTALILAVNYECTDVVSLLLQRGADVFSQDVFGRTAEEYAAISGFNIICELISEYKEKRPKTTPKKSNPAAKSSKEDSLSRFSNKPGVDSWPTSDDDVLGSETKKKPKPNLAKLMKAFQQSKRNQTEHGIVRRESTNFSENNNSDSEIEDVVETLPKPSPGVQGFSHPAFPRPDPLQKPLKTLAGLGLAKVEEEKKHKDAADESRLIEQRKSGGNNKQAFPAMENKGSHSSDPGVHRKGVKKKNDDKWTPEERVIAPIFEKTDSLTGGLLHVNDDSILREVDQDDGRPARKTAYEKKVAEGRGPPPSVPVSPPGHLPHEQLRAGSTFPAGFSLTVESSRKVSDSGRKAKGLLRKNHMQDEIATARLEIDTVNNQNQEKEKKCFEGIEIVKGENDYPQEAIKLNKETLTKPIFQHTGQLNIPIAENTMLNPELENAKQSKQRLETEVESYRSRLAPATHDHDQGQTSQRDLELASQKAKDKRLRLQDQMKSDMANLKSDNEMLSQQLSKVKNKFNQLKIKLHQTTDDLREKTLMLERVQRDLHEAQCQKQIIEHMFNEQGKVNEYLGKQESLEERLSQLQSENMLL</sequence>
<feature type="repeat" description="ANK" evidence="2">
    <location>
        <begin position="122"/>
        <end position="154"/>
    </location>
</feature>
<feature type="coiled-coil region" evidence="3">
    <location>
        <begin position="576"/>
        <end position="603"/>
    </location>
</feature>
<feature type="compositionally biased region" description="Basic and acidic residues" evidence="4">
    <location>
        <begin position="414"/>
        <end position="433"/>
    </location>
</feature>
<dbReference type="Pfam" id="PF14915">
    <property type="entry name" value="CCDC144C"/>
    <property type="match status" value="1"/>
</dbReference>
<dbReference type="Proteomes" id="UP001652663">
    <property type="component" value="Chromosome 13"/>
</dbReference>
<name>A0ABM4TDI9_BOSIN</name>
<feature type="coiled-coil region" evidence="3">
    <location>
        <begin position="707"/>
        <end position="803"/>
    </location>
</feature>
<dbReference type="GeneID" id="109567901"/>
<feature type="domain" description="CCDC144C-like coiled-coil" evidence="5">
    <location>
        <begin position="561"/>
        <end position="807"/>
    </location>
</feature>
<dbReference type="PANTHER" id="PTHR24147">
    <property type="entry name" value="ANKYRIN REPEAT DOMAIN 36-RELATED"/>
    <property type="match status" value="1"/>
</dbReference>
<feature type="repeat" description="ANK" evidence="2">
    <location>
        <begin position="221"/>
        <end position="253"/>
    </location>
</feature>
<dbReference type="PANTHER" id="PTHR24147:SF62">
    <property type="entry name" value="ANKYRIN REPEAT DOMAIN-CONTAINING PROTEIN 7"/>
    <property type="match status" value="1"/>
</dbReference>
<evidence type="ECO:0000256" key="2">
    <source>
        <dbReference type="PROSITE-ProRule" id="PRU00023"/>
    </source>
</evidence>
<feature type="compositionally biased region" description="Basic and acidic residues" evidence="4">
    <location>
        <begin position="503"/>
        <end position="522"/>
    </location>
</feature>
<dbReference type="RefSeq" id="XP_070658105.1">
    <property type="nucleotide sequence ID" value="XM_070802004.1"/>
</dbReference>
<organism evidence="6 7">
    <name type="scientific">Bos indicus</name>
    <name type="common">Zebu</name>
    <dbReference type="NCBI Taxonomy" id="9915"/>
    <lineage>
        <taxon>Eukaryota</taxon>
        <taxon>Metazoa</taxon>
        <taxon>Chordata</taxon>
        <taxon>Craniata</taxon>
        <taxon>Vertebrata</taxon>
        <taxon>Euteleostomi</taxon>
        <taxon>Mammalia</taxon>
        <taxon>Eutheria</taxon>
        <taxon>Laurasiatheria</taxon>
        <taxon>Artiodactyla</taxon>
        <taxon>Ruminantia</taxon>
        <taxon>Pecora</taxon>
        <taxon>Bovidae</taxon>
        <taxon>Bovinae</taxon>
        <taxon>Bos</taxon>
    </lineage>
</organism>
<evidence type="ECO:0000259" key="5">
    <source>
        <dbReference type="Pfam" id="PF14915"/>
    </source>
</evidence>
<dbReference type="PROSITE" id="PS50297">
    <property type="entry name" value="ANK_REP_REGION"/>
    <property type="match status" value="3"/>
</dbReference>
<feature type="repeat" description="ANK" evidence="2">
    <location>
        <begin position="89"/>
        <end position="121"/>
    </location>
</feature>
<dbReference type="Pfam" id="PF00023">
    <property type="entry name" value="Ank"/>
    <property type="match status" value="1"/>
</dbReference>
<dbReference type="Pfam" id="PF12796">
    <property type="entry name" value="Ank_2"/>
    <property type="match status" value="2"/>
</dbReference>
<accession>A0ABM4TDI9</accession>
<feature type="region of interest" description="Disordered" evidence="4">
    <location>
        <begin position="503"/>
        <end position="536"/>
    </location>
</feature>
<protein>
    <submittedName>
        <fullName evidence="7">Ankyrin repeat domain-containing protein 26-like</fullName>
    </submittedName>
</protein>
<feature type="compositionally biased region" description="Polar residues" evidence="4">
    <location>
        <begin position="358"/>
        <end position="367"/>
    </location>
</feature>
<feature type="compositionally biased region" description="Basic and acidic residues" evidence="4">
    <location>
        <begin position="346"/>
        <end position="357"/>
    </location>
</feature>
<feature type="compositionally biased region" description="Pro residues" evidence="4">
    <location>
        <begin position="525"/>
        <end position="536"/>
    </location>
</feature>
<gene>
    <name evidence="7" type="primary">LOC109567901</name>
</gene>
<dbReference type="SUPFAM" id="SSF48403">
    <property type="entry name" value="Ankyrin repeat"/>
    <property type="match status" value="1"/>
</dbReference>
<evidence type="ECO:0000256" key="3">
    <source>
        <dbReference type="SAM" id="Coils"/>
    </source>
</evidence>
<evidence type="ECO:0000313" key="6">
    <source>
        <dbReference type="Proteomes" id="UP001652663"/>
    </source>
</evidence>
<reference evidence="7" key="1">
    <citation type="submission" date="2025-08" db="UniProtKB">
        <authorList>
            <consortium name="RefSeq"/>
        </authorList>
    </citation>
    <scope>IDENTIFICATION</scope>
    <source>
        <tissue evidence="7">Blood</tissue>
    </source>
</reference>
<evidence type="ECO:0000256" key="4">
    <source>
        <dbReference type="SAM" id="MobiDB-lite"/>
    </source>
</evidence>
<proteinExistence type="predicted"/>
<feature type="repeat" description="ANK" evidence="2">
    <location>
        <begin position="188"/>
        <end position="220"/>
    </location>
</feature>
<dbReference type="SMART" id="SM00248">
    <property type="entry name" value="ANK"/>
    <property type="match status" value="6"/>
</dbReference>
<dbReference type="Gene3D" id="1.25.40.20">
    <property type="entry name" value="Ankyrin repeat-containing domain"/>
    <property type="match status" value="1"/>
</dbReference>
<dbReference type="InterPro" id="IPR039497">
    <property type="entry name" value="CC144C-like_CC_dom"/>
</dbReference>
<dbReference type="InterPro" id="IPR002110">
    <property type="entry name" value="Ankyrin_rpt"/>
</dbReference>
<feature type="region of interest" description="Disordered" evidence="4">
    <location>
        <begin position="414"/>
        <end position="470"/>
    </location>
</feature>
<feature type="repeat" description="ANK" evidence="2">
    <location>
        <begin position="155"/>
        <end position="187"/>
    </location>
</feature>
<feature type="region of interest" description="Disordered" evidence="4">
    <location>
        <begin position="380"/>
        <end position="401"/>
    </location>
</feature>
<keyword evidence="1 3" id="KW-0175">Coiled coil</keyword>
<feature type="region of interest" description="Disordered" evidence="4">
    <location>
        <begin position="280"/>
        <end position="367"/>
    </location>
</feature>
<dbReference type="InterPro" id="IPR036770">
    <property type="entry name" value="Ankyrin_rpt-contain_sf"/>
</dbReference>
<feature type="region of interest" description="Disordered" evidence="4">
    <location>
        <begin position="675"/>
        <end position="701"/>
    </location>
</feature>
<keyword evidence="6" id="KW-1185">Reference proteome</keyword>
<dbReference type="InterPro" id="IPR050657">
    <property type="entry name" value="Ankyrin_repeat_domain"/>
</dbReference>
<evidence type="ECO:0000256" key="1">
    <source>
        <dbReference type="ARBA" id="ARBA00023054"/>
    </source>
</evidence>
<evidence type="ECO:0000313" key="7">
    <source>
        <dbReference type="RefSeq" id="XP_070658105.1"/>
    </source>
</evidence>
<dbReference type="PROSITE" id="PS50088">
    <property type="entry name" value="ANK_REPEAT"/>
    <property type="match status" value="5"/>
</dbReference>